<proteinExistence type="inferred from homology"/>
<keyword evidence="4" id="KW-0812">Transmembrane</keyword>
<feature type="transmembrane region" description="Helical" evidence="4">
    <location>
        <begin position="129"/>
        <end position="147"/>
    </location>
</feature>
<feature type="domain" description="Glycosyltransferase 2-like" evidence="5">
    <location>
        <begin position="3"/>
        <end position="175"/>
    </location>
</feature>
<name>A0A7W7WXU8_9PSEU</name>
<accession>A0A7W7WXU8</accession>
<dbReference type="Proteomes" id="UP000542674">
    <property type="component" value="Unassembled WGS sequence"/>
</dbReference>
<evidence type="ECO:0000259" key="5">
    <source>
        <dbReference type="Pfam" id="PF13632"/>
    </source>
</evidence>
<dbReference type="Pfam" id="PF13632">
    <property type="entry name" value="Glyco_trans_2_3"/>
    <property type="match status" value="1"/>
</dbReference>
<reference evidence="6 7" key="1">
    <citation type="submission" date="2020-08" db="EMBL/GenBank/DDBJ databases">
        <title>Sequencing the genomes of 1000 actinobacteria strains.</title>
        <authorList>
            <person name="Klenk H.-P."/>
        </authorList>
    </citation>
    <scope>NUCLEOTIDE SEQUENCE [LARGE SCALE GENOMIC DNA]</scope>
    <source>
        <strain evidence="6 7">DSM 45084</strain>
    </source>
</reference>
<keyword evidence="3 6" id="KW-0808">Transferase</keyword>
<evidence type="ECO:0000256" key="1">
    <source>
        <dbReference type="ARBA" id="ARBA00006739"/>
    </source>
</evidence>
<keyword evidence="2" id="KW-0328">Glycosyltransferase</keyword>
<evidence type="ECO:0000256" key="2">
    <source>
        <dbReference type="ARBA" id="ARBA00022676"/>
    </source>
</evidence>
<comment type="caution">
    <text evidence="6">The sequence shown here is derived from an EMBL/GenBank/DDBJ whole genome shotgun (WGS) entry which is preliminary data.</text>
</comment>
<gene>
    <name evidence="6" type="ORF">F4559_005178</name>
</gene>
<dbReference type="GO" id="GO:0016757">
    <property type="term" value="F:glycosyltransferase activity"/>
    <property type="evidence" value="ECO:0007669"/>
    <property type="project" value="UniProtKB-KW"/>
</dbReference>
<sequence length="244" mass="27244">MSGNVKVAGRAGLLGRWQHLEYTAGSGLDRQILDAFECLPTIPGAVGAFRRDALVEVGGIGTDTLAEDTDATIAITRAGWRVVYEPRARAWTEVPRDVRALYRQRCRWSYGTFQSMWKHRAALREPGRMGRFGLLYLFLFHLVLPLGPAMDVFVLYGAFVADAPMAIVVWLVFLAVRTVSAGYALRLDGESLHPLWTYPLRQVLYRRLTYLVVVESLVNAARGTPRGWSWARRQGVVGPVPTTP</sequence>
<evidence type="ECO:0000313" key="6">
    <source>
        <dbReference type="EMBL" id="MBB4967819.1"/>
    </source>
</evidence>
<comment type="similarity">
    <text evidence="1">Belongs to the glycosyltransferase 2 family.</text>
</comment>
<evidence type="ECO:0000256" key="3">
    <source>
        <dbReference type="ARBA" id="ARBA00022679"/>
    </source>
</evidence>
<dbReference type="PANTHER" id="PTHR43630">
    <property type="entry name" value="POLY-BETA-1,6-N-ACETYL-D-GLUCOSAMINE SYNTHASE"/>
    <property type="match status" value="1"/>
</dbReference>
<evidence type="ECO:0000256" key="4">
    <source>
        <dbReference type="SAM" id="Phobius"/>
    </source>
</evidence>
<dbReference type="SUPFAM" id="SSF53448">
    <property type="entry name" value="Nucleotide-diphospho-sugar transferases"/>
    <property type="match status" value="1"/>
</dbReference>
<dbReference type="PANTHER" id="PTHR43630:SF1">
    <property type="entry name" value="POLY-BETA-1,6-N-ACETYL-D-GLUCOSAMINE SYNTHASE"/>
    <property type="match status" value="1"/>
</dbReference>
<dbReference type="RefSeq" id="WP_312865817.1">
    <property type="nucleotide sequence ID" value="NZ_BAABAI010000016.1"/>
</dbReference>
<organism evidence="6 7">
    <name type="scientific">Saccharothrix violaceirubra</name>
    <dbReference type="NCBI Taxonomy" id="413306"/>
    <lineage>
        <taxon>Bacteria</taxon>
        <taxon>Bacillati</taxon>
        <taxon>Actinomycetota</taxon>
        <taxon>Actinomycetes</taxon>
        <taxon>Pseudonocardiales</taxon>
        <taxon>Pseudonocardiaceae</taxon>
        <taxon>Saccharothrix</taxon>
    </lineage>
</organism>
<dbReference type="Gene3D" id="3.90.550.10">
    <property type="entry name" value="Spore Coat Polysaccharide Biosynthesis Protein SpsA, Chain A"/>
    <property type="match status" value="1"/>
</dbReference>
<dbReference type="EMBL" id="JACHJS010000001">
    <property type="protein sequence ID" value="MBB4967819.1"/>
    <property type="molecule type" value="Genomic_DNA"/>
</dbReference>
<evidence type="ECO:0000313" key="7">
    <source>
        <dbReference type="Proteomes" id="UP000542674"/>
    </source>
</evidence>
<feature type="transmembrane region" description="Helical" evidence="4">
    <location>
        <begin position="153"/>
        <end position="176"/>
    </location>
</feature>
<keyword evidence="4" id="KW-0472">Membrane</keyword>
<protein>
    <submittedName>
        <fullName evidence="6">Cellulose synthase/poly-beta-1,6-N-acetylglucosamine synthase-like glycosyltransferase</fullName>
    </submittedName>
</protein>
<dbReference type="AlphaFoldDB" id="A0A7W7WXU8"/>
<keyword evidence="4" id="KW-1133">Transmembrane helix</keyword>
<keyword evidence="7" id="KW-1185">Reference proteome</keyword>
<dbReference type="InterPro" id="IPR001173">
    <property type="entry name" value="Glyco_trans_2-like"/>
</dbReference>
<dbReference type="InterPro" id="IPR029044">
    <property type="entry name" value="Nucleotide-diphossugar_trans"/>
</dbReference>